<dbReference type="KEGG" id="dci:103520409"/>
<protein>
    <submittedName>
        <fullName evidence="3">EF-hand calcium-binding domain-containing protein 11-like isoform X2</fullName>
    </submittedName>
</protein>
<evidence type="ECO:0000313" key="3">
    <source>
        <dbReference type="RefSeq" id="XP_008483720.2"/>
    </source>
</evidence>
<dbReference type="AlphaFoldDB" id="A0A1S3DL06"/>
<feature type="domain" description="EF-hand" evidence="1">
    <location>
        <begin position="115"/>
        <end position="146"/>
    </location>
</feature>
<dbReference type="SUPFAM" id="SSF47473">
    <property type="entry name" value="EF-hand"/>
    <property type="match status" value="1"/>
</dbReference>
<organism evidence="2 3">
    <name type="scientific">Diaphorina citri</name>
    <name type="common">Asian citrus psyllid</name>
    <dbReference type="NCBI Taxonomy" id="121845"/>
    <lineage>
        <taxon>Eukaryota</taxon>
        <taxon>Metazoa</taxon>
        <taxon>Ecdysozoa</taxon>
        <taxon>Arthropoda</taxon>
        <taxon>Hexapoda</taxon>
        <taxon>Insecta</taxon>
        <taxon>Pterygota</taxon>
        <taxon>Neoptera</taxon>
        <taxon>Paraneoptera</taxon>
        <taxon>Hemiptera</taxon>
        <taxon>Sternorrhyncha</taxon>
        <taxon>Psylloidea</taxon>
        <taxon>Psyllidae</taxon>
        <taxon>Diaphorininae</taxon>
        <taxon>Diaphorina</taxon>
    </lineage>
</organism>
<dbReference type="GeneID" id="103520409"/>
<dbReference type="RefSeq" id="XP_008483720.2">
    <property type="nucleotide sequence ID" value="XM_008485498.2"/>
</dbReference>
<dbReference type="InterPro" id="IPR011992">
    <property type="entry name" value="EF-hand-dom_pair"/>
</dbReference>
<dbReference type="GO" id="GO:0005509">
    <property type="term" value="F:calcium ion binding"/>
    <property type="evidence" value="ECO:0007669"/>
    <property type="project" value="InterPro"/>
</dbReference>
<name>A0A1S3DL06_DIACI</name>
<dbReference type="Gene3D" id="1.10.238.10">
    <property type="entry name" value="EF-hand"/>
    <property type="match status" value="1"/>
</dbReference>
<gene>
    <name evidence="3" type="primary">LOC103520409</name>
</gene>
<proteinExistence type="predicted"/>
<accession>A0A1S3DL06</accession>
<dbReference type="InterPro" id="IPR002048">
    <property type="entry name" value="EF_hand_dom"/>
</dbReference>
<evidence type="ECO:0000313" key="2">
    <source>
        <dbReference type="Proteomes" id="UP000079169"/>
    </source>
</evidence>
<dbReference type="Proteomes" id="UP000079169">
    <property type="component" value="Unplaced"/>
</dbReference>
<sequence>MAKTSTGLPSLHQVFTSSLKPNENLMDSEDYKVASIILWGQKPKKTEMLTVFGSVKPYRHRLDFSEFQCIVTHKMRSLPMEYNIALLFNLIDEEDKHFITLADLLKVFGQHFPAVSQQILKEIFTHLDSNHTGRLHFSKFCAFLKK</sequence>
<dbReference type="PROSITE" id="PS50222">
    <property type="entry name" value="EF_HAND_2"/>
    <property type="match status" value="1"/>
</dbReference>
<reference evidence="3" key="1">
    <citation type="submission" date="2025-08" db="UniProtKB">
        <authorList>
            <consortium name="RefSeq"/>
        </authorList>
    </citation>
    <scope>IDENTIFICATION</scope>
</reference>
<evidence type="ECO:0000259" key="1">
    <source>
        <dbReference type="PROSITE" id="PS50222"/>
    </source>
</evidence>
<keyword evidence="2" id="KW-1185">Reference proteome</keyword>